<evidence type="ECO:0000313" key="2">
    <source>
        <dbReference type="EMBL" id="KAE9313161.1"/>
    </source>
</evidence>
<dbReference type="Proteomes" id="UP000434957">
    <property type="component" value="Unassembled WGS sequence"/>
</dbReference>
<evidence type="ECO:0000313" key="3">
    <source>
        <dbReference type="Proteomes" id="UP000434957"/>
    </source>
</evidence>
<reference evidence="2 3" key="1">
    <citation type="submission" date="2018-08" db="EMBL/GenBank/DDBJ databases">
        <title>Genomic investigation of the strawberry pathogen Phytophthora fragariae indicates pathogenicity is determined by transcriptional variation in three key races.</title>
        <authorList>
            <person name="Adams T.M."/>
            <person name="Armitage A.D."/>
            <person name="Sobczyk M.K."/>
            <person name="Bates H.J."/>
            <person name="Dunwell J.M."/>
            <person name="Nellist C.F."/>
            <person name="Harrison R.J."/>
        </authorList>
    </citation>
    <scope>NUCLEOTIDE SEQUENCE [LARGE SCALE GENOMIC DNA]</scope>
    <source>
        <strain evidence="2 3">SCRP333</strain>
    </source>
</reference>
<gene>
    <name evidence="2" type="ORF">PR003_g19566</name>
</gene>
<dbReference type="PANTHER" id="PTHR22931:SF9">
    <property type="entry name" value="PYRUVATE, PHOSPHATE DIKINASE 1, CHLOROPLASTIC"/>
    <property type="match status" value="1"/>
</dbReference>
<dbReference type="InterPro" id="IPR015813">
    <property type="entry name" value="Pyrv/PenolPyrv_kinase-like_dom"/>
</dbReference>
<sequence length="121" mass="13755">MRGGLAQFMKWVDAHRRMETIMNTNTPKNAREAPAHGALGVGLTCTEPMLIVSAQLIAAVRRLIRDVMLNTPDLEALDDLMALQDLTSLLLHDLVALLCWYWYVAPTCFWTRAVYHRYVVI</sequence>
<dbReference type="InterPro" id="IPR000121">
    <property type="entry name" value="PEP_util_C"/>
</dbReference>
<protein>
    <recommendedName>
        <fullName evidence="1">PEP-utilising enzyme C-terminal domain-containing protein</fullName>
    </recommendedName>
</protein>
<dbReference type="Pfam" id="PF02896">
    <property type="entry name" value="PEP-utilizers_C"/>
    <property type="match status" value="1"/>
</dbReference>
<dbReference type="InterPro" id="IPR010121">
    <property type="entry name" value="Pyruvate_phosphate_dikinase"/>
</dbReference>
<name>A0A6A4DRX6_9STRA</name>
<comment type="caution">
    <text evidence="2">The sequence shown here is derived from an EMBL/GenBank/DDBJ whole genome shotgun (WGS) entry which is preliminary data.</text>
</comment>
<feature type="domain" description="PEP-utilising enzyme C-terminal" evidence="1">
    <location>
        <begin position="6"/>
        <end position="60"/>
    </location>
</feature>
<evidence type="ECO:0000259" key="1">
    <source>
        <dbReference type="Pfam" id="PF02896"/>
    </source>
</evidence>
<keyword evidence="3" id="KW-1185">Reference proteome</keyword>
<accession>A0A6A4DRX6</accession>
<dbReference type="EMBL" id="QXFT01001662">
    <property type="protein sequence ID" value="KAE9313161.1"/>
    <property type="molecule type" value="Genomic_DNA"/>
</dbReference>
<dbReference type="SUPFAM" id="SSF51621">
    <property type="entry name" value="Phosphoenolpyruvate/pyruvate domain"/>
    <property type="match status" value="1"/>
</dbReference>
<dbReference type="PANTHER" id="PTHR22931">
    <property type="entry name" value="PHOSPHOENOLPYRUVATE DIKINASE-RELATED"/>
    <property type="match status" value="1"/>
</dbReference>
<dbReference type="AlphaFoldDB" id="A0A6A4DRX6"/>
<dbReference type="Gene3D" id="3.20.20.60">
    <property type="entry name" value="Phosphoenolpyruvate-binding domains"/>
    <property type="match status" value="1"/>
</dbReference>
<dbReference type="GO" id="GO:0050242">
    <property type="term" value="F:pyruvate, phosphate dikinase activity"/>
    <property type="evidence" value="ECO:0007669"/>
    <property type="project" value="InterPro"/>
</dbReference>
<organism evidence="2 3">
    <name type="scientific">Phytophthora rubi</name>
    <dbReference type="NCBI Taxonomy" id="129364"/>
    <lineage>
        <taxon>Eukaryota</taxon>
        <taxon>Sar</taxon>
        <taxon>Stramenopiles</taxon>
        <taxon>Oomycota</taxon>
        <taxon>Peronosporomycetes</taxon>
        <taxon>Peronosporales</taxon>
        <taxon>Peronosporaceae</taxon>
        <taxon>Phytophthora</taxon>
    </lineage>
</organism>
<dbReference type="InterPro" id="IPR040442">
    <property type="entry name" value="Pyrv_kinase-like_dom_sf"/>
</dbReference>
<proteinExistence type="predicted"/>